<evidence type="ECO:0000313" key="2">
    <source>
        <dbReference type="EMBL" id="KAJ8955336.1"/>
    </source>
</evidence>
<comment type="caution">
    <text evidence="2">The sequence shown here is derived from an EMBL/GenBank/DDBJ whole genome shotgun (WGS) entry which is preliminary data.</text>
</comment>
<name>A0AAV8YUK8_9CUCU</name>
<feature type="signal peptide" evidence="1">
    <location>
        <begin position="1"/>
        <end position="30"/>
    </location>
</feature>
<proteinExistence type="predicted"/>
<accession>A0AAV8YUK8</accession>
<dbReference type="Proteomes" id="UP001162162">
    <property type="component" value="Unassembled WGS sequence"/>
</dbReference>
<dbReference type="AlphaFoldDB" id="A0AAV8YUK8"/>
<evidence type="ECO:0000256" key="1">
    <source>
        <dbReference type="SAM" id="SignalP"/>
    </source>
</evidence>
<dbReference type="EMBL" id="JAPWTK010000038">
    <property type="protein sequence ID" value="KAJ8955336.1"/>
    <property type="molecule type" value="Genomic_DNA"/>
</dbReference>
<keyword evidence="3" id="KW-1185">Reference proteome</keyword>
<protein>
    <submittedName>
        <fullName evidence="2">Uncharacterized protein</fullName>
    </submittedName>
</protein>
<reference evidence="2" key="1">
    <citation type="journal article" date="2023" name="Insect Mol. Biol.">
        <title>Genome sequencing provides insights into the evolution of gene families encoding plant cell wall-degrading enzymes in longhorned beetles.</title>
        <authorList>
            <person name="Shin N.R."/>
            <person name="Okamura Y."/>
            <person name="Kirsch R."/>
            <person name="Pauchet Y."/>
        </authorList>
    </citation>
    <scope>NUCLEOTIDE SEQUENCE</scope>
    <source>
        <strain evidence="2">AMC_N1</strain>
    </source>
</reference>
<keyword evidence="1" id="KW-0732">Signal</keyword>
<organism evidence="2 3">
    <name type="scientific">Aromia moschata</name>
    <dbReference type="NCBI Taxonomy" id="1265417"/>
    <lineage>
        <taxon>Eukaryota</taxon>
        <taxon>Metazoa</taxon>
        <taxon>Ecdysozoa</taxon>
        <taxon>Arthropoda</taxon>
        <taxon>Hexapoda</taxon>
        <taxon>Insecta</taxon>
        <taxon>Pterygota</taxon>
        <taxon>Neoptera</taxon>
        <taxon>Endopterygota</taxon>
        <taxon>Coleoptera</taxon>
        <taxon>Polyphaga</taxon>
        <taxon>Cucujiformia</taxon>
        <taxon>Chrysomeloidea</taxon>
        <taxon>Cerambycidae</taxon>
        <taxon>Cerambycinae</taxon>
        <taxon>Callichromatini</taxon>
        <taxon>Aromia</taxon>
    </lineage>
</organism>
<gene>
    <name evidence="2" type="ORF">NQ318_003430</name>
</gene>
<sequence length="68" mass="7376">MPASLTTTTCHLQGLAPFLTTILLLRGTLCAPPPLGVAITNQCPLDTLNYLKVFYARALTEQSNLEFP</sequence>
<evidence type="ECO:0000313" key="3">
    <source>
        <dbReference type="Proteomes" id="UP001162162"/>
    </source>
</evidence>
<feature type="chain" id="PRO_5043843824" evidence="1">
    <location>
        <begin position="31"/>
        <end position="68"/>
    </location>
</feature>